<dbReference type="AlphaFoldDB" id="A0A4R1N5F6"/>
<evidence type="ECO:0000256" key="3">
    <source>
        <dbReference type="ARBA" id="ARBA00022729"/>
    </source>
</evidence>
<comment type="similarity">
    <text evidence="2">Belongs to the bacterial solute-binding protein 3 family.</text>
</comment>
<comment type="subcellular location">
    <subcellularLocation>
        <location evidence="1">Cell envelope</location>
    </subcellularLocation>
</comment>
<dbReference type="Proteomes" id="UP000294545">
    <property type="component" value="Unassembled WGS sequence"/>
</dbReference>
<gene>
    <name evidence="5" type="ORF">EDC19_0245</name>
</gene>
<dbReference type="PANTHER" id="PTHR35936:SF34">
    <property type="entry name" value="ABC TRANSPORTER EXTRACELLULAR-BINDING PROTEIN YCKB-RELATED"/>
    <property type="match status" value="1"/>
</dbReference>
<evidence type="ECO:0000259" key="4">
    <source>
        <dbReference type="Pfam" id="PF00497"/>
    </source>
</evidence>
<dbReference type="Pfam" id="PF00497">
    <property type="entry name" value="SBP_bac_3"/>
    <property type="match status" value="2"/>
</dbReference>
<dbReference type="PROSITE" id="PS51257">
    <property type="entry name" value="PROKAR_LIPOPROTEIN"/>
    <property type="match status" value="1"/>
</dbReference>
<evidence type="ECO:0000256" key="1">
    <source>
        <dbReference type="ARBA" id="ARBA00004196"/>
    </source>
</evidence>
<dbReference type="OrthoDB" id="9774451at2"/>
<sequence length="280" mass="31017">MNFKKIIVLIASVVLATIVLTGCSEEEGYVVGVTTGTTYGEVAEEYSNVRDVRFLDDDNYTLRELSQDRVDAVISDRLLALDAIEHGGFGDLRLAGDVLYTETMAVAISQDDNALRQAINEALYEIIEDGTYEEISNKYFGTNILADFDYVETFPDEEPATDDSLDRVLAAGEIQFAMSGGYRPFNYYDSNNELTGFDVEIGKEVANKLGVEYTPVTTDWSGIIEGLRSGRFDGIFGSMAITDDRLEVVDFTNPYYFSGAQIIVQEDSDITSESDLGERE</sequence>
<evidence type="ECO:0000313" key="6">
    <source>
        <dbReference type="Proteomes" id="UP000294545"/>
    </source>
</evidence>
<evidence type="ECO:0000313" key="5">
    <source>
        <dbReference type="EMBL" id="TCK97843.1"/>
    </source>
</evidence>
<organism evidence="5 6">
    <name type="scientific">Natranaerovirga hydrolytica</name>
    <dbReference type="NCBI Taxonomy" id="680378"/>
    <lineage>
        <taxon>Bacteria</taxon>
        <taxon>Bacillati</taxon>
        <taxon>Bacillota</taxon>
        <taxon>Clostridia</taxon>
        <taxon>Lachnospirales</taxon>
        <taxon>Natranaerovirgaceae</taxon>
        <taxon>Natranaerovirga</taxon>
    </lineage>
</organism>
<comment type="caution">
    <text evidence="5">The sequence shown here is derived from an EMBL/GenBank/DDBJ whole genome shotgun (WGS) entry which is preliminary data.</text>
</comment>
<dbReference type="PANTHER" id="PTHR35936">
    <property type="entry name" value="MEMBRANE-BOUND LYTIC MUREIN TRANSGLYCOSYLASE F"/>
    <property type="match status" value="1"/>
</dbReference>
<dbReference type="Gene3D" id="3.40.190.10">
    <property type="entry name" value="Periplasmic binding protein-like II"/>
    <property type="match status" value="3"/>
</dbReference>
<accession>A0A4R1N5F6</accession>
<dbReference type="EMBL" id="SMGQ01000011">
    <property type="protein sequence ID" value="TCK97843.1"/>
    <property type="molecule type" value="Genomic_DNA"/>
</dbReference>
<protein>
    <submittedName>
        <fullName evidence="5">Extracellular solute-binding protein (Family 3)</fullName>
    </submittedName>
</protein>
<dbReference type="InterPro" id="IPR018313">
    <property type="entry name" value="SBP_3_CS"/>
</dbReference>
<dbReference type="RefSeq" id="WP_132279302.1">
    <property type="nucleotide sequence ID" value="NZ_SMGQ01000011.1"/>
</dbReference>
<keyword evidence="6" id="KW-1185">Reference proteome</keyword>
<dbReference type="SUPFAM" id="SSF53850">
    <property type="entry name" value="Periplasmic binding protein-like II"/>
    <property type="match status" value="2"/>
</dbReference>
<reference evidence="5 6" key="1">
    <citation type="submission" date="2019-03" db="EMBL/GenBank/DDBJ databases">
        <title>Genomic Encyclopedia of Type Strains, Phase IV (KMG-IV): sequencing the most valuable type-strain genomes for metagenomic binning, comparative biology and taxonomic classification.</title>
        <authorList>
            <person name="Goeker M."/>
        </authorList>
    </citation>
    <scope>NUCLEOTIDE SEQUENCE [LARGE SCALE GENOMIC DNA]</scope>
    <source>
        <strain evidence="5 6">DSM 24176</strain>
    </source>
</reference>
<name>A0A4R1N5F6_9FIRM</name>
<feature type="domain" description="Solute-binding protein family 3/N-terminal" evidence="4">
    <location>
        <begin position="74"/>
        <end position="142"/>
    </location>
</feature>
<dbReference type="PROSITE" id="PS01039">
    <property type="entry name" value="SBP_BACTERIAL_3"/>
    <property type="match status" value="1"/>
</dbReference>
<keyword evidence="3" id="KW-0732">Signal</keyword>
<dbReference type="GO" id="GO:0030313">
    <property type="term" value="C:cell envelope"/>
    <property type="evidence" value="ECO:0007669"/>
    <property type="project" value="UniProtKB-SubCell"/>
</dbReference>
<proteinExistence type="inferred from homology"/>
<feature type="domain" description="Solute-binding protein family 3/N-terminal" evidence="4">
    <location>
        <begin position="174"/>
        <end position="270"/>
    </location>
</feature>
<dbReference type="InterPro" id="IPR001638">
    <property type="entry name" value="Solute-binding_3/MltF_N"/>
</dbReference>
<evidence type="ECO:0000256" key="2">
    <source>
        <dbReference type="ARBA" id="ARBA00010333"/>
    </source>
</evidence>